<gene>
    <name evidence="1" type="ORF">LCGC14_2549680</name>
</gene>
<dbReference type="AlphaFoldDB" id="A0A0F9DGC4"/>
<organism evidence="1">
    <name type="scientific">marine sediment metagenome</name>
    <dbReference type="NCBI Taxonomy" id="412755"/>
    <lineage>
        <taxon>unclassified sequences</taxon>
        <taxon>metagenomes</taxon>
        <taxon>ecological metagenomes</taxon>
    </lineage>
</organism>
<accession>A0A0F9DGC4</accession>
<feature type="non-terminal residue" evidence="1">
    <location>
        <position position="167"/>
    </location>
</feature>
<comment type="caution">
    <text evidence="1">The sequence shown here is derived from an EMBL/GenBank/DDBJ whole genome shotgun (WGS) entry which is preliminary data.</text>
</comment>
<protein>
    <submittedName>
        <fullName evidence="1">Uncharacterized protein</fullName>
    </submittedName>
</protein>
<evidence type="ECO:0000313" key="1">
    <source>
        <dbReference type="EMBL" id="KKL11053.1"/>
    </source>
</evidence>
<sequence length="167" mass="17464">MSDIGNIQNRNLGNLLKIFGSKQATDALKEMAKVKAGTWTDIKDTVSDLKVLSTGGGTGAIIDSFRDTIDLSLQAAFAPLTNEVNQLMTDWMTANITPILNDIATELSAFVSANSVGATVGGIAGQVASFFLPGGLILVAIGALVGASIQDFFENPKEPGDLWFSGL</sequence>
<reference evidence="1" key="1">
    <citation type="journal article" date="2015" name="Nature">
        <title>Complex archaea that bridge the gap between prokaryotes and eukaryotes.</title>
        <authorList>
            <person name="Spang A."/>
            <person name="Saw J.H."/>
            <person name="Jorgensen S.L."/>
            <person name="Zaremba-Niedzwiedzka K."/>
            <person name="Martijn J."/>
            <person name="Lind A.E."/>
            <person name="van Eijk R."/>
            <person name="Schleper C."/>
            <person name="Guy L."/>
            <person name="Ettema T.J."/>
        </authorList>
    </citation>
    <scope>NUCLEOTIDE SEQUENCE</scope>
</reference>
<dbReference type="EMBL" id="LAZR01041809">
    <property type="protein sequence ID" value="KKL11053.1"/>
    <property type="molecule type" value="Genomic_DNA"/>
</dbReference>
<name>A0A0F9DGC4_9ZZZZ</name>
<proteinExistence type="predicted"/>